<evidence type="ECO:0000256" key="1">
    <source>
        <dbReference type="ARBA" id="ARBA00005056"/>
    </source>
</evidence>
<evidence type="ECO:0000256" key="2">
    <source>
        <dbReference type="ARBA" id="ARBA00005062"/>
    </source>
</evidence>
<comment type="similarity">
    <text evidence="3 11">Belongs to the homoserine dehydrogenase family.</text>
</comment>
<dbReference type="PANTHER" id="PTHR43331:SF1">
    <property type="entry name" value="HOMOSERINE DEHYDROGENASE"/>
    <property type="match status" value="1"/>
</dbReference>
<comment type="catalytic activity">
    <reaction evidence="10">
        <text>L-homoserine + NADP(+) = L-aspartate 4-semialdehyde + NADPH + H(+)</text>
        <dbReference type="Rhea" id="RHEA:15761"/>
        <dbReference type="ChEBI" id="CHEBI:15378"/>
        <dbReference type="ChEBI" id="CHEBI:57476"/>
        <dbReference type="ChEBI" id="CHEBI:57783"/>
        <dbReference type="ChEBI" id="CHEBI:58349"/>
        <dbReference type="ChEBI" id="CHEBI:537519"/>
        <dbReference type="EC" id="1.1.1.3"/>
    </reaction>
</comment>
<feature type="domain" description="Homoserine dehydrogenase catalytic" evidence="12">
    <location>
        <begin position="142"/>
        <end position="328"/>
    </location>
</feature>
<dbReference type="GO" id="GO:0004412">
    <property type="term" value="F:homoserine dehydrogenase activity"/>
    <property type="evidence" value="ECO:0007669"/>
    <property type="project" value="UniProtKB-EC"/>
</dbReference>
<gene>
    <name evidence="14" type="ORF">PTTT1_LOCUS41550</name>
</gene>
<evidence type="ECO:0000256" key="3">
    <source>
        <dbReference type="ARBA" id="ARBA00006753"/>
    </source>
</evidence>
<protein>
    <recommendedName>
        <fullName evidence="5 10">Homoserine dehydrogenase</fullName>
        <ecNumber evidence="4 10">1.1.1.3</ecNumber>
    </recommendedName>
</protein>
<dbReference type="UniPathway" id="UPA00051">
    <property type="reaction ID" value="UER00465"/>
</dbReference>
<dbReference type="Gene3D" id="3.30.360.10">
    <property type="entry name" value="Dihydrodipicolinate Reductase, domain 2"/>
    <property type="match status" value="1"/>
</dbReference>
<dbReference type="InterPro" id="IPR016204">
    <property type="entry name" value="HDH"/>
</dbReference>
<dbReference type="InterPro" id="IPR036291">
    <property type="entry name" value="NAD(P)-bd_dom_sf"/>
</dbReference>
<dbReference type="InterPro" id="IPR001342">
    <property type="entry name" value="HDH_cat"/>
</dbReference>
<accession>A0A8J9X791</accession>
<evidence type="ECO:0000259" key="12">
    <source>
        <dbReference type="Pfam" id="PF00742"/>
    </source>
</evidence>
<dbReference type="UniPathway" id="UPA00050">
    <property type="reaction ID" value="UER00063"/>
</dbReference>
<comment type="pathway">
    <text evidence="1 10">Amino-acid biosynthesis; L-threonine biosynthesis; L-threonine from L-aspartate: step 3/5.</text>
</comment>
<dbReference type="GO" id="GO:0009088">
    <property type="term" value="P:threonine biosynthetic process"/>
    <property type="evidence" value="ECO:0007669"/>
    <property type="project" value="UniProtKB-UniPathway"/>
</dbReference>
<proteinExistence type="inferred from homology"/>
<dbReference type="FunFam" id="3.30.360.10:FF:000005">
    <property type="entry name" value="Homoserine dehydrogenase"/>
    <property type="match status" value="1"/>
</dbReference>
<evidence type="ECO:0000259" key="13">
    <source>
        <dbReference type="Pfam" id="PF03447"/>
    </source>
</evidence>
<evidence type="ECO:0000256" key="4">
    <source>
        <dbReference type="ARBA" id="ARBA00013213"/>
    </source>
</evidence>
<keyword evidence="7 10" id="KW-0791">Threonine biosynthesis</keyword>
<dbReference type="PANTHER" id="PTHR43331">
    <property type="entry name" value="HOMOSERINE DEHYDROGENASE"/>
    <property type="match status" value="1"/>
</dbReference>
<keyword evidence="6 10" id="KW-0028">Amino-acid biosynthesis</keyword>
<keyword evidence="9 10" id="KW-0486">Methionine biosynthesis</keyword>
<evidence type="ECO:0000256" key="5">
    <source>
        <dbReference type="ARBA" id="ARBA00013376"/>
    </source>
</evidence>
<dbReference type="Pfam" id="PF00742">
    <property type="entry name" value="Homoserine_dh"/>
    <property type="match status" value="1"/>
</dbReference>
<name>A0A8J9X791_PHATR</name>
<dbReference type="SUPFAM" id="SSF51735">
    <property type="entry name" value="NAD(P)-binding Rossmann-fold domains"/>
    <property type="match status" value="1"/>
</dbReference>
<evidence type="ECO:0000256" key="10">
    <source>
        <dbReference type="RuleBase" id="RU000579"/>
    </source>
</evidence>
<evidence type="ECO:0000256" key="11">
    <source>
        <dbReference type="RuleBase" id="RU004171"/>
    </source>
</evidence>
<reference evidence="14" key="1">
    <citation type="submission" date="2022-02" db="EMBL/GenBank/DDBJ databases">
        <authorList>
            <person name="Giguere J D."/>
        </authorList>
    </citation>
    <scope>NUCLEOTIDE SEQUENCE</scope>
    <source>
        <strain evidence="14">CCAP 1055/1</strain>
    </source>
</reference>
<comment type="pathway">
    <text evidence="2 10">Amino-acid biosynthesis; L-methionine biosynthesis via de novo pathway; L-homoserine from L-aspartate: step 3/3.</text>
</comment>
<dbReference type="SMR" id="A0A8J9X791"/>
<evidence type="ECO:0000256" key="6">
    <source>
        <dbReference type="ARBA" id="ARBA00022605"/>
    </source>
</evidence>
<dbReference type="Proteomes" id="UP000836788">
    <property type="component" value="Chromosome 4"/>
</dbReference>
<dbReference type="Gene3D" id="3.40.50.720">
    <property type="entry name" value="NAD(P)-binding Rossmann-like Domain"/>
    <property type="match status" value="1"/>
</dbReference>
<dbReference type="AlphaFoldDB" id="A0A8J9X791"/>
<dbReference type="EC" id="1.1.1.3" evidence="4 10"/>
<keyword evidence="10" id="KW-0521">NADP</keyword>
<dbReference type="SUPFAM" id="SSF55347">
    <property type="entry name" value="Glyceraldehyde-3-phosphate dehydrogenase-like, C-terminal domain"/>
    <property type="match status" value="1"/>
</dbReference>
<dbReference type="NCBIfam" id="NF004976">
    <property type="entry name" value="PRK06349.1"/>
    <property type="match status" value="1"/>
</dbReference>
<dbReference type="GO" id="GO:0009086">
    <property type="term" value="P:methionine biosynthetic process"/>
    <property type="evidence" value="ECO:0007669"/>
    <property type="project" value="UniProtKB-KW"/>
</dbReference>
<dbReference type="PROSITE" id="PS01042">
    <property type="entry name" value="HOMOSER_DHGENASE"/>
    <property type="match status" value="1"/>
</dbReference>
<sequence length="437" mass="46138">MSIAPAIVPLRIGMFGGGVVGGGVYEILMQRGVATLRRPVVISKICVRNLDKPRSFTIDESQTTLTTDPNDILEDSEIDCVVEVMGGIGLAKQVVLDSLKAGKSVVTANKALLAAHLDECHDAAKSTKKELAYEAAVCGGIPIIQVLQSCYDGDVITNVSGICNGTTNYMLTAMEDGADYATVLQEAQDLGFAEADPTADVEGHDVRAKIAILAKLAFGQTVSVDDIPTAGISNIQAVDFEYAALLHSTIKLVGTARRLTGVDGDDANSSPLSVYVSPVMVSTKDMLASTRGSGNAIVVTSENMNACSYTGPGAGRFPTANSVVADIVRVANGQASVDPFPKVSPEPLELEDNYVSPFYVRIPFRDGLGIIRQTGELAERHGVSIHAILQNPIADPGSADFCVTTDPCPLSNVQAFCNDLAAQNFCRDPPLHMPLLR</sequence>
<dbReference type="GO" id="GO:0050661">
    <property type="term" value="F:NADP binding"/>
    <property type="evidence" value="ECO:0007669"/>
    <property type="project" value="InterPro"/>
</dbReference>
<keyword evidence="8 10" id="KW-0560">Oxidoreductase</keyword>
<dbReference type="EMBL" id="OU594945">
    <property type="protein sequence ID" value="CAG9289404.1"/>
    <property type="molecule type" value="Genomic_DNA"/>
</dbReference>
<dbReference type="InterPro" id="IPR019811">
    <property type="entry name" value="HDH_CS"/>
</dbReference>
<evidence type="ECO:0000256" key="7">
    <source>
        <dbReference type="ARBA" id="ARBA00022697"/>
    </source>
</evidence>
<evidence type="ECO:0000256" key="8">
    <source>
        <dbReference type="ARBA" id="ARBA00023002"/>
    </source>
</evidence>
<dbReference type="Gene3D" id="3.30.70.260">
    <property type="match status" value="1"/>
</dbReference>
<organism evidence="14">
    <name type="scientific">Phaeodactylum tricornutum</name>
    <name type="common">Diatom</name>
    <dbReference type="NCBI Taxonomy" id="2850"/>
    <lineage>
        <taxon>Eukaryota</taxon>
        <taxon>Sar</taxon>
        <taxon>Stramenopiles</taxon>
        <taxon>Ochrophyta</taxon>
        <taxon>Bacillariophyta</taxon>
        <taxon>Bacillariophyceae</taxon>
        <taxon>Bacillariophycidae</taxon>
        <taxon>Naviculales</taxon>
        <taxon>Phaeodactylaceae</taxon>
        <taxon>Phaeodactylum</taxon>
    </lineage>
</organism>
<dbReference type="PIRSF" id="PIRSF000098">
    <property type="entry name" value="Homoser_dehydrog"/>
    <property type="match status" value="1"/>
</dbReference>
<dbReference type="Pfam" id="PF03447">
    <property type="entry name" value="NAD_binding_3"/>
    <property type="match status" value="1"/>
</dbReference>
<dbReference type="InterPro" id="IPR005106">
    <property type="entry name" value="Asp/hSer_DH_NAD-bd"/>
</dbReference>
<evidence type="ECO:0000256" key="9">
    <source>
        <dbReference type="ARBA" id="ARBA00023167"/>
    </source>
</evidence>
<feature type="domain" description="Aspartate/homoserine dehydrogenase NAD-binding" evidence="13">
    <location>
        <begin position="16"/>
        <end position="134"/>
    </location>
</feature>
<evidence type="ECO:0000313" key="14">
    <source>
        <dbReference type="EMBL" id="CAG9289404.1"/>
    </source>
</evidence>